<dbReference type="RefSeq" id="WP_072991014.1">
    <property type="nucleotide sequence ID" value="NZ_FQZB01000015.1"/>
</dbReference>
<evidence type="ECO:0000313" key="3">
    <source>
        <dbReference type="Proteomes" id="UP000184310"/>
    </source>
</evidence>
<protein>
    <submittedName>
        <fullName evidence="2">Uncharacterized membrane protein YczE</fullName>
    </submittedName>
</protein>
<dbReference type="PANTHER" id="PTHR40078">
    <property type="entry name" value="INTEGRAL MEMBRANE PROTEIN-RELATED"/>
    <property type="match status" value="1"/>
</dbReference>
<gene>
    <name evidence="2" type="ORF">SAMN02745163_03539</name>
</gene>
<keyword evidence="1" id="KW-0472">Membrane</keyword>
<evidence type="ECO:0000256" key="1">
    <source>
        <dbReference type="SAM" id="Phobius"/>
    </source>
</evidence>
<name>A0A1M6R4E3_9CLOT</name>
<dbReference type="AlphaFoldDB" id="A0A1M6R4E3"/>
<proteinExistence type="predicted"/>
<dbReference type="EMBL" id="FQZB01000015">
    <property type="protein sequence ID" value="SHK27260.1"/>
    <property type="molecule type" value="Genomic_DNA"/>
</dbReference>
<keyword evidence="1" id="KW-0812">Transmembrane</keyword>
<evidence type="ECO:0000313" key="2">
    <source>
        <dbReference type="EMBL" id="SHK27260.1"/>
    </source>
</evidence>
<reference evidence="2 3" key="1">
    <citation type="submission" date="2016-11" db="EMBL/GenBank/DDBJ databases">
        <authorList>
            <person name="Jaros S."/>
            <person name="Januszkiewicz K."/>
            <person name="Wedrychowicz H."/>
        </authorList>
    </citation>
    <scope>NUCLEOTIDE SEQUENCE [LARGE SCALE GENOMIC DNA]</scope>
    <source>
        <strain evidence="2 3">DSM 21758</strain>
    </source>
</reference>
<feature type="transmembrane region" description="Helical" evidence="1">
    <location>
        <begin position="7"/>
        <end position="25"/>
    </location>
</feature>
<dbReference type="Pfam" id="PF19700">
    <property type="entry name" value="DUF6198"/>
    <property type="match status" value="1"/>
</dbReference>
<keyword evidence="1" id="KW-1133">Transmembrane helix</keyword>
<feature type="transmembrane region" description="Helical" evidence="1">
    <location>
        <begin position="156"/>
        <end position="177"/>
    </location>
</feature>
<dbReference type="OrthoDB" id="87655at2"/>
<keyword evidence="3" id="KW-1185">Reference proteome</keyword>
<feature type="transmembrane region" description="Helical" evidence="1">
    <location>
        <begin position="45"/>
        <end position="68"/>
    </location>
</feature>
<dbReference type="InterPro" id="IPR038750">
    <property type="entry name" value="YczE/YyaS-like"/>
</dbReference>
<dbReference type="PANTHER" id="PTHR40078:SF1">
    <property type="entry name" value="INTEGRAL MEMBRANE PROTEIN"/>
    <property type="match status" value="1"/>
</dbReference>
<accession>A0A1M6R4E3</accession>
<sequence>MKYILRLTIYFAGLFFLAIGINLAIKSNLGVSPVSALPLAISNVVRVSLGTVTIAVYAFYILVQVLILRRKFKLKSLFQIFFSFVFGFFVDFAAVLLHGIEVNNYLGQVLLMIISITTVSIGVVMFITMDIVPNAPDGLVLAICDKTGTDFGKIKVLFDCASVIAAAGISLVFIGNISTMREGTIISALLTGKVIGIISRHCAPCLKRAVFNNFSELPEDIAA</sequence>
<organism evidence="2 3">
    <name type="scientific">Clostridium cavendishii DSM 21758</name>
    <dbReference type="NCBI Taxonomy" id="1121302"/>
    <lineage>
        <taxon>Bacteria</taxon>
        <taxon>Bacillati</taxon>
        <taxon>Bacillota</taxon>
        <taxon>Clostridia</taxon>
        <taxon>Eubacteriales</taxon>
        <taxon>Clostridiaceae</taxon>
        <taxon>Clostridium</taxon>
    </lineage>
</organism>
<dbReference type="Proteomes" id="UP000184310">
    <property type="component" value="Unassembled WGS sequence"/>
</dbReference>
<feature type="transmembrane region" description="Helical" evidence="1">
    <location>
        <begin position="106"/>
        <end position="127"/>
    </location>
</feature>
<feature type="transmembrane region" description="Helical" evidence="1">
    <location>
        <begin position="80"/>
        <end position="100"/>
    </location>
</feature>
<dbReference type="STRING" id="1121302.SAMN02745163_03539"/>